<evidence type="ECO:0000313" key="2">
    <source>
        <dbReference type="Proteomes" id="UP001046870"/>
    </source>
</evidence>
<comment type="caution">
    <text evidence="1">The sequence shown here is derived from an EMBL/GenBank/DDBJ whole genome shotgun (WGS) entry which is preliminary data.</text>
</comment>
<name>A0A9D3Q5Q8_MEGAT</name>
<dbReference type="EMBL" id="JAFDVH010000005">
    <property type="protein sequence ID" value="KAG7477689.1"/>
    <property type="molecule type" value="Genomic_DNA"/>
</dbReference>
<dbReference type="AlphaFoldDB" id="A0A9D3Q5Q8"/>
<gene>
    <name evidence="1" type="ORF">MATL_G00072280</name>
</gene>
<organism evidence="1 2">
    <name type="scientific">Megalops atlanticus</name>
    <name type="common">Tarpon</name>
    <name type="synonym">Clupea gigantea</name>
    <dbReference type="NCBI Taxonomy" id="7932"/>
    <lineage>
        <taxon>Eukaryota</taxon>
        <taxon>Metazoa</taxon>
        <taxon>Chordata</taxon>
        <taxon>Craniata</taxon>
        <taxon>Vertebrata</taxon>
        <taxon>Euteleostomi</taxon>
        <taxon>Actinopterygii</taxon>
        <taxon>Neopterygii</taxon>
        <taxon>Teleostei</taxon>
        <taxon>Elopiformes</taxon>
        <taxon>Megalopidae</taxon>
        <taxon>Megalops</taxon>
    </lineage>
</organism>
<evidence type="ECO:0000313" key="1">
    <source>
        <dbReference type="EMBL" id="KAG7477689.1"/>
    </source>
</evidence>
<sequence length="71" mass="7896">MFVRARCLPLDYSTRSPASSFPVALRSSPNRDVGSSCERLTTLNRVVGFFKGMLFDLDCFFVVENNEGLAS</sequence>
<protein>
    <submittedName>
        <fullName evidence="1">Uncharacterized protein</fullName>
    </submittedName>
</protein>
<keyword evidence="2" id="KW-1185">Reference proteome</keyword>
<accession>A0A9D3Q5Q8</accession>
<proteinExistence type="predicted"/>
<reference evidence="1" key="1">
    <citation type="submission" date="2021-01" db="EMBL/GenBank/DDBJ databases">
        <authorList>
            <person name="Zahm M."/>
            <person name="Roques C."/>
            <person name="Cabau C."/>
            <person name="Klopp C."/>
            <person name="Donnadieu C."/>
            <person name="Jouanno E."/>
            <person name="Lampietro C."/>
            <person name="Louis A."/>
            <person name="Herpin A."/>
            <person name="Echchiki A."/>
            <person name="Berthelot C."/>
            <person name="Parey E."/>
            <person name="Roest-Crollius H."/>
            <person name="Braasch I."/>
            <person name="Postlethwait J."/>
            <person name="Bobe J."/>
            <person name="Montfort J."/>
            <person name="Bouchez O."/>
            <person name="Begum T."/>
            <person name="Mejri S."/>
            <person name="Adams A."/>
            <person name="Chen W.-J."/>
            <person name="Guiguen Y."/>
        </authorList>
    </citation>
    <scope>NUCLEOTIDE SEQUENCE</scope>
    <source>
        <strain evidence="1">YG-15Mar2019-1</strain>
        <tissue evidence="1">Brain</tissue>
    </source>
</reference>
<dbReference type="Proteomes" id="UP001046870">
    <property type="component" value="Chromosome 5"/>
</dbReference>